<dbReference type="InterPro" id="IPR027417">
    <property type="entry name" value="P-loop_NTPase"/>
</dbReference>
<protein>
    <submittedName>
        <fullName evidence="13">P-loop containing nucleoside triphosphate hydrolase protein</fullName>
    </submittedName>
</protein>
<dbReference type="SMART" id="SM00382">
    <property type="entry name" value="AAA"/>
    <property type="match status" value="2"/>
</dbReference>
<feature type="transmembrane region" description="Helical" evidence="11">
    <location>
        <begin position="1091"/>
        <end position="1114"/>
    </location>
</feature>
<dbReference type="InterPro" id="IPR003593">
    <property type="entry name" value="AAA+_ATPase"/>
</dbReference>
<comment type="caution">
    <text evidence="13">The sequence shown here is derived from an EMBL/GenBank/DDBJ whole genome shotgun (WGS) entry which is preliminary data.</text>
</comment>
<feature type="transmembrane region" description="Helical" evidence="11">
    <location>
        <begin position="307"/>
        <end position="330"/>
    </location>
</feature>
<dbReference type="Pfam" id="PF00005">
    <property type="entry name" value="ABC_tran"/>
    <property type="match status" value="2"/>
</dbReference>
<evidence type="ECO:0000256" key="6">
    <source>
        <dbReference type="ARBA" id="ARBA00022741"/>
    </source>
</evidence>
<keyword evidence="14" id="KW-1185">Reference proteome</keyword>
<feature type="region of interest" description="Disordered" evidence="10">
    <location>
        <begin position="760"/>
        <end position="783"/>
    </location>
</feature>
<keyword evidence="6" id="KW-0547">Nucleotide-binding</keyword>
<evidence type="ECO:0000256" key="2">
    <source>
        <dbReference type="ARBA" id="ARBA00008869"/>
    </source>
</evidence>
<keyword evidence="8 11" id="KW-1133">Transmembrane helix</keyword>
<feature type="transmembrane region" description="Helical" evidence="11">
    <location>
        <begin position="363"/>
        <end position="385"/>
    </location>
</feature>
<feature type="transmembrane region" description="Helical" evidence="11">
    <location>
        <begin position="1168"/>
        <end position="1192"/>
    </location>
</feature>
<keyword evidence="3" id="KW-0813">Transport</keyword>
<dbReference type="InterPro" id="IPR017871">
    <property type="entry name" value="ABC_transporter-like_CS"/>
</dbReference>
<reference evidence="13" key="1">
    <citation type="submission" date="2022-07" db="EMBL/GenBank/DDBJ databases">
        <title>Fungi with potential for degradation of polypropylene.</title>
        <authorList>
            <person name="Gostincar C."/>
        </authorList>
    </citation>
    <scope>NUCLEOTIDE SEQUENCE</scope>
    <source>
        <strain evidence="13">EXF-13308</strain>
    </source>
</reference>
<dbReference type="PROSITE" id="PS00211">
    <property type="entry name" value="ABC_TRANSPORTER_1"/>
    <property type="match status" value="2"/>
</dbReference>
<evidence type="ECO:0000256" key="9">
    <source>
        <dbReference type="ARBA" id="ARBA00023136"/>
    </source>
</evidence>
<dbReference type="Gene3D" id="3.40.50.300">
    <property type="entry name" value="P-loop containing nucleotide triphosphate hydrolases"/>
    <property type="match status" value="2"/>
</dbReference>
<keyword evidence="9 11" id="KW-0472">Membrane</keyword>
<dbReference type="GO" id="GO:0005319">
    <property type="term" value="F:lipid transporter activity"/>
    <property type="evidence" value="ECO:0007669"/>
    <property type="project" value="TreeGrafter"/>
</dbReference>
<dbReference type="GO" id="GO:0016020">
    <property type="term" value="C:membrane"/>
    <property type="evidence" value="ECO:0007669"/>
    <property type="project" value="UniProtKB-SubCell"/>
</dbReference>
<dbReference type="InterPro" id="IPR003439">
    <property type="entry name" value="ABC_transporter-like_ATP-bd"/>
</dbReference>
<dbReference type="PROSITE" id="PS50893">
    <property type="entry name" value="ABC_TRANSPORTER_2"/>
    <property type="match status" value="2"/>
</dbReference>
<feature type="transmembrane region" description="Helical" evidence="11">
    <location>
        <begin position="277"/>
        <end position="300"/>
    </location>
</feature>
<evidence type="ECO:0000259" key="12">
    <source>
        <dbReference type="PROSITE" id="PS50893"/>
    </source>
</evidence>
<comment type="similarity">
    <text evidence="2">Belongs to the ABC transporter superfamily. ABCA family.</text>
</comment>
<feature type="transmembrane region" description="Helical" evidence="11">
    <location>
        <begin position="223"/>
        <end position="243"/>
    </location>
</feature>
<evidence type="ECO:0000256" key="4">
    <source>
        <dbReference type="ARBA" id="ARBA00022692"/>
    </source>
</evidence>
<evidence type="ECO:0000256" key="5">
    <source>
        <dbReference type="ARBA" id="ARBA00022737"/>
    </source>
</evidence>
<evidence type="ECO:0000256" key="8">
    <source>
        <dbReference type="ARBA" id="ARBA00022989"/>
    </source>
</evidence>
<dbReference type="Proteomes" id="UP001174694">
    <property type="component" value="Unassembled WGS sequence"/>
</dbReference>
<dbReference type="GO" id="GO:0005524">
    <property type="term" value="F:ATP binding"/>
    <property type="evidence" value="ECO:0007669"/>
    <property type="project" value="UniProtKB-KW"/>
</dbReference>
<dbReference type="PANTHER" id="PTHR19229">
    <property type="entry name" value="ATP-BINDING CASSETTE TRANSPORTER SUBFAMILY A ABCA"/>
    <property type="match status" value="1"/>
</dbReference>
<keyword evidence="4 11" id="KW-0812">Transmembrane</keyword>
<evidence type="ECO:0000313" key="13">
    <source>
        <dbReference type="EMBL" id="KAJ9157719.1"/>
    </source>
</evidence>
<accession>A0AA38VXP0</accession>
<sequence length="1612" mass="176339">MGIPPKTRTFSRQCWALIKKTLLILVVRRPLSTLLQAVLLPTIILLFLCLAKKLVADGNRYGVGIPAPVRSLRESLSNGKKLVIVSDPELGPDVSTVVQTITDPLDGRVAKQVVRLETEDAVNALCPVDSRGLSPCHAVLIFNDSPLTEGGNGTWIYTIQTDPARQPGADYFDVRSHSNSPDLYFLPLQVAVDNAITNSTVVPEAYMYTQQTEQWIASHHQMFYLEVLIGGLAVVPFISYLPVIGQVTSTVATERAQGLTELIDAMGSSPAARICSYVVSFGILYLPCWVITGFLYWYFLLPNSNPALLIAWQILSGLAVSNASIMASTFFRSNRAAGICVVLGIMACAGGATVKLKQSASTSYVLGLSSLFPSANYVFTLAYMARFQLAGMPIRLDVSRPPKQRIDPFFRAQSFSVSLRTFWAFLALQIVIYPLLAVLVEIVVHSIYFRHRSISLAADDPLAVEISDLRKVYRAPWYIRMFCTGKSSEPAALDGINMSARKNQILCLLGANGSGKTTALNLIGGQLGPTAGHIKINAAPDRLGICPQKNVLFSRLTVLEHVRFWSHLKGGTEDADELARLVEACGLARKSSSQSGTLSGGQKRMLQLACMLAGGSTVCLMDEVTSGLDPLSRRAIWNVILAERSRRSMVFTTHFLDEGEVLADYIVILSKGQVKCEGFSAELKSRYGGGYRVLIPHTVPAPDMGVPATSYHDHVLYSAPDSRSAAQIVTKLEDAGYEDIQIAGPTMEDVFFSQTDDIQTPRRDSLDVDDEKGGTAAPVAPGQFEDINSSQGPTSFWHQIQVLVRKRFNVLPRYLHAPLFALLIPTAVIPLLKYSLQSYHPPVCDRIVSLESYRNPIELWSAQYNQILIGPPSINDTVSRVLEDSPVGRNFDTSSYNEIVRFSDDYDSFRYAIKHKSQDLHPGGIYVGDGSGPPTIAYSGSGWLDSAVLLQNMLTQIRSGQKVQLYLQSLPEKDEEETNDSLEYVLYSTVILAIFPAFFALYPAYEKVHKIRSLQYSNGVRPVALWTAHLLFDSIIIVLAALSITTTVAIQYSSIWFGAGWFFPVLVLYGIAATLGAYIVSVFARSQMSAFFFTAGILSAEFAVVMVSFLAVFSTADRERIQSAADKLTFSVGLIFPIMNVFKSSAVGLNLMRLGCRNNGFVISPLSLYAYGGSILVLCLQIPLFALILLAVDGGIPVPCFITYIFSGSMVRRLAPCLEAREFTLKEEAGMGPAEDVIKEASRVDTSDLDLVRIRHVSKAFEKTVAVDDLSLGLRQGEILALLGPNGAGKTTTVDMVRGDIKPDRGQIFLNQVDVLRNTRLAQRSVGVCPQFDALDLLTAKQHLEFYARIRGAKDAKVAADATINRVGLATQAFKQANELSGGDKRKVSLGIALMGNPDVLLLDEPSSSMDAVAKRTMWKTLKDISPGRSLLLTTHSMEEADAVASRVAILANRLLAVGTTRTLRQKYSNVYHVHLVLQTAPNSATEEMGAVEDWIQGHLEGVALEGQSLCGQIKFTVLNLSYSAASSEASGMQKSSLAGSSSSAESEIRPVVNITSTVARVITALETNKEALHLAHYSLGATTLERVFLNVVKDAEVVEENKKRRWWRWER</sequence>
<feature type="transmembrane region" description="Helical" evidence="11">
    <location>
        <begin position="1134"/>
        <end position="1156"/>
    </location>
</feature>
<feature type="transmembrane region" description="Helical" evidence="11">
    <location>
        <begin position="336"/>
        <end position="356"/>
    </location>
</feature>
<feature type="transmembrane region" description="Helical" evidence="11">
    <location>
        <begin position="1023"/>
        <end position="1049"/>
    </location>
</feature>
<dbReference type="InterPro" id="IPR026082">
    <property type="entry name" value="ABCA"/>
</dbReference>
<feature type="transmembrane region" description="Helical" evidence="11">
    <location>
        <begin position="1061"/>
        <end position="1084"/>
    </location>
</feature>
<feature type="transmembrane region" description="Helical" evidence="11">
    <location>
        <begin position="984"/>
        <end position="1002"/>
    </location>
</feature>
<feature type="domain" description="ABC transporter" evidence="12">
    <location>
        <begin position="1252"/>
        <end position="1478"/>
    </location>
</feature>
<dbReference type="Pfam" id="PF12698">
    <property type="entry name" value="ABC2_membrane_3"/>
    <property type="match status" value="2"/>
</dbReference>
<organism evidence="13 14">
    <name type="scientific">Pleurostoma richardsiae</name>
    <dbReference type="NCBI Taxonomy" id="41990"/>
    <lineage>
        <taxon>Eukaryota</taxon>
        <taxon>Fungi</taxon>
        <taxon>Dikarya</taxon>
        <taxon>Ascomycota</taxon>
        <taxon>Pezizomycotina</taxon>
        <taxon>Sordariomycetes</taxon>
        <taxon>Sordariomycetidae</taxon>
        <taxon>Calosphaeriales</taxon>
        <taxon>Pleurostomataceae</taxon>
        <taxon>Pleurostoma</taxon>
    </lineage>
</organism>
<evidence type="ECO:0000256" key="1">
    <source>
        <dbReference type="ARBA" id="ARBA00004141"/>
    </source>
</evidence>
<evidence type="ECO:0000256" key="10">
    <source>
        <dbReference type="SAM" id="MobiDB-lite"/>
    </source>
</evidence>
<keyword evidence="7" id="KW-0067">ATP-binding</keyword>
<gene>
    <name evidence="13" type="ORF">NKR23_g523</name>
</gene>
<name>A0AA38VXP0_9PEZI</name>
<evidence type="ECO:0000313" key="14">
    <source>
        <dbReference type="Proteomes" id="UP001174694"/>
    </source>
</evidence>
<dbReference type="PANTHER" id="PTHR19229:SF36">
    <property type="entry name" value="ATP-BINDING CASSETTE SUB-FAMILY A MEMBER 2"/>
    <property type="match status" value="1"/>
</dbReference>
<dbReference type="CDD" id="cd03263">
    <property type="entry name" value="ABC_subfamily_A"/>
    <property type="match status" value="2"/>
</dbReference>
<dbReference type="EMBL" id="JANBVO010000001">
    <property type="protein sequence ID" value="KAJ9157719.1"/>
    <property type="molecule type" value="Genomic_DNA"/>
</dbReference>
<feature type="transmembrane region" description="Helical" evidence="11">
    <location>
        <begin position="422"/>
        <end position="444"/>
    </location>
</feature>
<dbReference type="GO" id="GO:0140359">
    <property type="term" value="F:ABC-type transporter activity"/>
    <property type="evidence" value="ECO:0007669"/>
    <property type="project" value="InterPro"/>
</dbReference>
<evidence type="ECO:0000256" key="11">
    <source>
        <dbReference type="SAM" id="Phobius"/>
    </source>
</evidence>
<comment type="subcellular location">
    <subcellularLocation>
        <location evidence="1">Membrane</location>
        <topology evidence="1">Multi-pass membrane protein</topology>
    </subcellularLocation>
</comment>
<dbReference type="GO" id="GO:0016887">
    <property type="term" value="F:ATP hydrolysis activity"/>
    <property type="evidence" value="ECO:0007669"/>
    <property type="project" value="InterPro"/>
</dbReference>
<evidence type="ECO:0000256" key="3">
    <source>
        <dbReference type="ARBA" id="ARBA00022448"/>
    </source>
</evidence>
<dbReference type="SUPFAM" id="SSF52540">
    <property type="entry name" value="P-loop containing nucleoside triphosphate hydrolases"/>
    <property type="match status" value="2"/>
</dbReference>
<keyword evidence="13" id="KW-0378">Hydrolase</keyword>
<feature type="domain" description="ABC transporter" evidence="12">
    <location>
        <begin position="464"/>
        <end position="696"/>
    </location>
</feature>
<dbReference type="FunFam" id="3.40.50.300:FF:000335">
    <property type="entry name" value="ATP binding cassette subfamily A member 5"/>
    <property type="match status" value="1"/>
</dbReference>
<dbReference type="InterPro" id="IPR013525">
    <property type="entry name" value="ABC2_TM"/>
</dbReference>
<proteinExistence type="inferred from homology"/>
<evidence type="ECO:0000256" key="7">
    <source>
        <dbReference type="ARBA" id="ARBA00022840"/>
    </source>
</evidence>
<keyword evidence="5" id="KW-0677">Repeat</keyword>